<proteinExistence type="predicted"/>
<accession>A0ABX1L5I3</accession>
<name>A0ABX1L5I3_9LACO</name>
<gene>
    <name evidence="1" type="ORF">HEQ44_08940</name>
</gene>
<protein>
    <submittedName>
        <fullName evidence="1">Transposase</fullName>
    </submittedName>
</protein>
<sequence>MLYKRLKHDKLHWPCKREEVKKLSQQQIF</sequence>
<evidence type="ECO:0000313" key="2">
    <source>
        <dbReference type="Proteomes" id="UP000707477"/>
    </source>
</evidence>
<dbReference type="Proteomes" id="UP000707477">
    <property type="component" value="Unassembled WGS sequence"/>
</dbReference>
<reference evidence="1 2" key="1">
    <citation type="submission" date="2020-03" db="EMBL/GenBank/DDBJ databases">
        <authorList>
            <person name="Zhang Z."/>
            <person name="Guo Z."/>
            <person name="Hou Q."/>
            <person name="Shen X."/>
        </authorList>
    </citation>
    <scope>NUCLEOTIDE SEQUENCE [LARGE SCALE GENOMIC DNA]</scope>
    <source>
        <strain evidence="1 2">HBUAS51329</strain>
    </source>
</reference>
<organism evidence="1 2">
    <name type="scientific">Levilactobacillus tujiorum</name>
    <dbReference type="NCBI Taxonomy" id="2912243"/>
    <lineage>
        <taxon>Bacteria</taxon>
        <taxon>Bacillati</taxon>
        <taxon>Bacillota</taxon>
        <taxon>Bacilli</taxon>
        <taxon>Lactobacillales</taxon>
        <taxon>Lactobacillaceae</taxon>
        <taxon>Levilactobacillus</taxon>
    </lineage>
</organism>
<comment type="caution">
    <text evidence="1">The sequence shown here is derived from an EMBL/GenBank/DDBJ whole genome shotgun (WGS) entry which is preliminary data.</text>
</comment>
<dbReference type="EMBL" id="JAAVSD010000026">
    <property type="protein sequence ID" value="NLR30313.1"/>
    <property type="molecule type" value="Genomic_DNA"/>
</dbReference>
<keyword evidence="2" id="KW-1185">Reference proteome</keyword>
<evidence type="ECO:0000313" key="1">
    <source>
        <dbReference type="EMBL" id="NLR30313.1"/>
    </source>
</evidence>